<comment type="caution">
    <text evidence="2">The sequence shown here is derived from an EMBL/GenBank/DDBJ whole genome shotgun (WGS) entry which is preliminary data.</text>
</comment>
<dbReference type="Proteomes" id="UP000700800">
    <property type="component" value="Unassembled WGS sequence"/>
</dbReference>
<proteinExistence type="predicted"/>
<reference evidence="2" key="1">
    <citation type="submission" date="2019-04" db="EMBL/GenBank/DDBJ databases">
        <title>Evolution of Biomass-Degrading Anaerobic Consortia Revealed by Metagenomics.</title>
        <authorList>
            <person name="Peng X."/>
        </authorList>
    </citation>
    <scope>NUCLEOTIDE SEQUENCE</scope>
    <source>
        <strain evidence="2">SIG195</strain>
    </source>
</reference>
<keyword evidence="1" id="KW-1133">Transmembrane helix</keyword>
<dbReference type="AlphaFoldDB" id="A0A927XEN7"/>
<feature type="transmembrane region" description="Helical" evidence="1">
    <location>
        <begin position="12"/>
        <end position="30"/>
    </location>
</feature>
<name>A0A927XEN7_9STRE</name>
<evidence type="ECO:0000313" key="2">
    <source>
        <dbReference type="EMBL" id="MBE6164303.1"/>
    </source>
</evidence>
<accession>A0A927XEN7</accession>
<protein>
    <submittedName>
        <fullName evidence="2">Uncharacterized protein</fullName>
    </submittedName>
</protein>
<evidence type="ECO:0000256" key="1">
    <source>
        <dbReference type="SAM" id="Phobius"/>
    </source>
</evidence>
<sequence>MTNLLSALGHGVFTFALLFVWFFPLCQVTIRTKKKSRELKLSLALTMLAKILKPDSHLFYWSASGNHPSHYVLVS</sequence>
<dbReference type="EMBL" id="SVAF01000006">
    <property type="protein sequence ID" value="MBE6164303.1"/>
    <property type="molecule type" value="Genomic_DNA"/>
</dbReference>
<keyword evidence="1" id="KW-0812">Transmembrane</keyword>
<keyword evidence="1" id="KW-0472">Membrane</keyword>
<gene>
    <name evidence="2" type="ORF">E7156_03135</name>
</gene>
<organism evidence="2 3">
    <name type="scientific">Streptococcus gallolyticus</name>
    <dbReference type="NCBI Taxonomy" id="315405"/>
    <lineage>
        <taxon>Bacteria</taxon>
        <taxon>Bacillati</taxon>
        <taxon>Bacillota</taxon>
        <taxon>Bacilli</taxon>
        <taxon>Lactobacillales</taxon>
        <taxon>Streptococcaceae</taxon>
        <taxon>Streptococcus</taxon>
    </lineage>
</organism>
<evidence type="ECO:0000313" key="3">
    <source>
        <dbReference type="Proteomes" id="UP000700800"/>
    </source>
</evidence>